<keyword evidence="1" id="KW-1133">Transmembrane helix</keyword>
<dbReference type="GO" id="GO:0043107">
    <property type="term" value="P:type IV pilus-dependent motility"/>
    <property type="evidence" value="ECO:0007669"/>
    <property type="project" value="InterPro"/>
</dbReference>
<accession>A0A382K2G1</accession>
<gene>
    <name evidence="2" type="ORF">METZ01_LOCUS271173</name>
</gene>
<evidence type="ECO:0008006" key="3">
    <source>
        <dbReference type="Google" id="ProtNLM"/>
    </source>
</evidence>
<proteinExistence type="predicted"/>
<dbReference type="PANTHER" id="PTHR39555">
    <property type="entry name" value="FIMBRIAL ASSEMBLY PROTEIN PILO-LIKE PROTEIN-RELATED"/>
    <property type="match status" value="1"/>
</dbReference>
<dbReference type="PANTHER" id="PTHR39555:SF1">
    <property type="entry name" value="TYPE IV PILUS INNER MEMBRANE COMPONENT PILO"/>
    <property type="match status" value="1"/>
</dbReference>
<protein>
    <recommendedName>
        <fullName evidence="3">Pilus assembly protein PilO</fullName>
    </recommendedName>
</protein>
<dbReference type="PIRSF" id="PIRSF016482">
    <property type="entry name" value="PilO"/>
    <property type="match status" value="1"/>
</dbReference>
<dbReference type="GO" id="GO:0043683">
    <property type="term" value="P:type IV pilus assembly"/>
    <property type="evidence" value="ECO:0007669"/>
    <property type="project" value="InterPro"/>
</dbReference>
<dbReference type="Gene3D" id="1.10.287.540">
    <property type="entry name" value="Helix hairpin bin"/>
    <property type="match status" value="1"/>
</dbReference>
<dbReference type="Pfam" id="PF04350">
    <property type="entry name" value="PilO"/>
    <property type="match status" value="1"/>
</dbReference>
<dbReference type="EMBL" id="UINC01077827">
    <property type="protein sequence ID" value="SVC18319.1"/>
    <property type="molecule type" value="Genomic_DNA"/>
</dbReference>
<keyword evidence="1" id="KW-0472">Membrane</keyword>
<feature type="transmembrane region" description="Helical" evidence="1">
    <location>
        <begin position="20"/>
        <end position="43"/>
    </location>
</feature>
<dbReference type="InterPro" id="IPR007445">
    <property type="entry name" value="PilO"/>
</dbReference>
<evidence type="ECO:0000256" key="1">
    <source>
        <dbReference type="SAM" id="Phobius"/>
    </source>
</evidence>
<dbReference type="Gene3D" id="3.30.70.60">
    <property type="match status" value="1"/>
</dbReference>
<name>A0A382K2G1_9ZZZZ</name>
<dbReference type="AlphaFoldDB" id="A0A382K2G1"/>
<dbReference type="InterPro" id="IPR014717">
    <property type="entry name" value="Transl_elong_EF1B/ribsomal_bS6"/>
</dbReference>
<organism evidence="2">
    <name type="scientific">marine metagenome</name>
    <dbReference type="NCBI Taxonomy" id="408172"/>
    <lineage>
        <taxon>unclassified sequences</taxon>
        <taxon>metagenomes</taxon>
        <taxon>ecological metagenomes</taxon>
    </lineage>
</organism>
<evidence type="ECO:0000313" key="2">
    <source>
        <dbReference type="EMBL" id="SVC18319.1"/>
    </source>
</evidence>
<sequence length="194" mass="22255">MNFLDQFRDIEFNEPASWPGWFTLMVASLVGLLLLFGGWHFLIKDQLTTLGKQQRQEVELRKTFKNKKGMVINLPAYRDQMVQVETLLSMMVNQLPDSTEVPSLLVDITRVGKQRGLEFVVFDPLKEEQHDFYAVLPIRVEISGRFHEVALFISDLSMLPRIVTVGDMAIDADDEGNLTTSILLQTYRYQAEEG</sequence>
<reference evidence="2" key="1">
    <citation type="submission" date="2018-05" db="EMBL/GenBank/DDBJ databases">
        <authorList>
            <person name="Lanie J.A."/>
            <person name="Ng W.-L."/>
            <person name="Kazmierczak K.M."/>
            <person name="Andrzejewski T.M."/>
            <person name="Davidsen T.M."/>
            <person name="Wayne K.J."/>
            <person name="Tettelin H."/>
            <person name="Glass J.I."/>
            <person name="Rusch D."/>
            <person name="Podicherti R."/>
            <person name="Tsui H.-C.T."/>
            <person name="Winkler M.E."/>
        </authorList>
    </citation>
    <scope>NUCLEOTIDE SEQUENCE</scope>
</reference>
<keyword evidence="1" id="KW-0812">Transmembrane</keyword>